<name>A0A2H0XET3_UNCKA</name>
<dbReference type="Gene3D" id="2.120.10.30">
    <property type="entry name" value="TolB, C-terminal domain"/>
    <property type="match status" value="1"/>
</dbReference>
<reference evidence="3" key="1">
    <citation type="submission" date="2017-09" db="EMBL/GenBank/DDBJ databases">
        <title>Depth-based differentiation of microbial function through sediment-hosted aquifers and enrichment of novel symbionts in the deep terrestrial subsurface.</title>
        <authorList>
            <person name="Probst A.J."/>
            <person name="Ladd B."/>
            <person name="Jarett J.K."/>
            <person name="Geller-Mcgrath D.E."/>
            <person name="Sieber C.M.K."/>
            <person name="Emerson J.B."/>
            <person name="Anantharaman K."/>
            <person name="Thomas B.C."/>
            <person name="Malmstrom R."/>
            <person name="Stieglmeier M."/>
            <person name="Klingl A."/>
            <person name="Woyke T."/>
            <person name="Ryan C.M."/>
            <person name="Banfield J.F."/>
        </authorList>
    </citation>
    <scope>NUCLEOTIDE SEQUENCE [LARGE SCALE GENOMIC DNA]</scope>
</reference>
<gene>
    <name evidence="2" type="ORF">COT49_00015</name>
</gene>
<dbReference type="EMBL" id="PEYT01000001">
    <property type="protein sequence ID" value="PIS23444.1"/>
    <property type="molecule type" value="Genomic_DNA"/>
</dbReference>
<sequence>MKIFKNGIPIVPVLALLLLLSWATILYSQGYRVNLNKKQVTVTQTGILSLRSIPEGAKVYLNGKITTATNSTVSSLAPGSYKIEIKKEGFTDWEKTVEVFNDKVTDITALLISKSPRIEPLTTYGVAAFSMSNDGTKIAYATKNGKEPGIWILPLSGASSISIFGGNRNLLVADSSSIAYSLAKSISWSPDDKEILIKMSEDKYYLVAVGGSVNQIPLEDINDPKTIYGSWDQIRKDTLAKYVEKLNIPQVLIPIASNPASVWSPDFKKFFVKVPVAEGKVLYKIYNFEDPLPVGEEKEYSPLKVGVADNISVFWYSDSYHLVVEENQTVEIVRIDGSNRTEIFTGSLASPLAYPTPSGDKIIILVSFKQSVPPDLYTVSIR</sequence>
<feature type="domain" description="PEGA" evidence="1">
    <location>
        <begin position="46"/>
        <end position="109"/>
    </location>
</feature>
<evidence type="ECO:0000313" key="2">
    <source>
        <dbReference type="EMBL" id="PIS23444.1"/>
    </source>
</evidence>
<dbReference type="Proteomes" id="UP000230340">
    <property type="component" value="Unassembled WGS sequence"/>
</dbReference>
<evidence type="ECO:0000313" key="3">
    <source>
        <dbReference type="Proteomes" id="UP000230340"/>
    </source>
</evidence>
<proteinExistence type="predicted"/>
<dbReference type="InterPro" id="IPR013229">
    <property type="entry name" value="PEGA"/>
</dbReference>
<evidence type="ECO:0000259" key="1">
    <source>
        <dbReference type="Pfam" id="PF08308"/>
    </source>
</evidence>
<dbReference type="AlphaFoldDB" id="A0A2H0XET3"/>
<accession>A0A2H0XET3</accession>
<dbReference type="Pfam" id="PF08308">
    <property type="entry name" value="PEGA"/>
    <property type="match status" value="1"/>
</dbReference>
<dbReference type="SUPFAM" id="SSF82171">
    <property type="entry name" value="DPP6 N-terminal domain-like"/>
    <property type="match status" value="1"/>
</dbReference>
<protein>
    <recommendedName>
        <fullName evidence="1">PEGA domain-containing protein</fullName>
    </recommendedName>
</protein>
<dbReference type="InterPro" id="IPR011042">
    <property type="entry name" value="6-blade_b-propeller_TolB-like"/>
</dbReference>
<organism evidence="2 3">
    <name type="scientific">candidate division WWE3 bacterium CG08_land_8_20_14_0_20_40_13</name>
    <dbReference type="NCBI Taxonomy" id="1975084"/>
    <lineage>
        <taxon>Bacteria</taxon>
        <taxon>Katanobacteria</taxon>
    </lineage>
</organism>
<comment type="caution">
    <text evidence="2">The sequence shown here is derived from an EMBL/GenBank/DDBJ whole genome shotgun (WGS) entry which is preliminary data.</text>
</comment>